<protein>
    <submittedName>
        <fullName evidence="7">RNA polymerase, sigma subunit, SigV</fullName>
    </submittedName>
</protein>
<dbReference type="EMBL" id="FNJM01000027">
    <property type="protein sequence ID" value="SDP84679.1"/>
    <property type="molecule type" value="Genomic_DNA"/>
</dbReference>
<dbReference type="STRING" id="94869.SAMN04488529_1272"/>
<keyword evidence="8" id="KW-1185">Reference proteome</keyword>
<dbReference type="PANTHER" id="PTHR43133">
    <property type="entry name" value="RNA POLYMERASE ECF-TYPE SIGMA FACTO"/>
    <property type="match status" value="1"/>
</dbReference>
<feature type="domain" description="RNA polymerase sigma-70 region 2" evidence="5">
    <location>
        <begin position="37"/>
        <end position="103"/>
    </location>
</feature>
<sequence>MDDVATMKVKILNLKKSNQKSMVKKDIVRDRKYLGELIKNNKVYLYKIAYSYVKNQDDALEIIQECSYKAMLNIGKLKETNYFKTWITRILINCSIDFLKAKNNQISFNDEIRLETITKSISIDEKLDLYKAIDLLNDKYKTVIILKYFNDMTIEDISKIIEIPQNTVKTYLRRAKNKLGNSLEEDYLNE</sequence>
<dbReference type="InterPro" id="IPR013324">
    <property type="entry name" value="RNA_pol_sigma_r3/r4-like"/>
</dbReference>
<dbReference type="PANTHER" id="PTHR43133:SF51">
    <property type="entry name" value="RNA POLYMERASE SIGMA FACTOR"/>
    <property type="match status" value="1"/>
</dbReference>
<dbReference type="InterPro" id="IPR013249">
    <property type="entry name" value="RNA_pol_sigma70_r4_t2"/>
</dbReference>
<reference evidence="7 8" key="1">
    <citation type="submission" date="2016-10" db="EMBL/GenBank/DDBJ databases">
        <authorList>
            <person name="de Groot N.N."/>
        </authorList>
    </citation>
    <scope>NUCLEOTIDE SEQUENCE [LARGE SCALE GENOMIC DNA]</scope>
    <source>
        <strain evidence="7 8">DSM 12272</strain>
    </source>
</reference>
<gene>
    <name evidence="7" type="ORF">SAMN04488529_1272</name>
</gene>
<dbReference type="RefSeq" id="WP_089973633.1">
    <property type="nucleotide sequence ID" value="NZ_FNJM01000027.1"/>
</dbReference>
<dbReference type="Gene3D" id="1.10.10.10">
    <property type="entry name" value="Winged helix-like DNA-binding domain superfamily/Winged helix DNA-binding domain"/>
    <property type="match status" value="1"/>
</dbReference>
<name>A0A1H0W1V1_9CLOT</name>
<evidence type="ECO:0000256" key="1">
    <source>
        <dbReference type="ARBA" id="ARBA00010641"/>
    </source>
</evidence>
<evidence type="ECO:0000259" key="6">
    <source>
        <dbReference type="Pfam" id="PF08281"/>
    </source>
</evidence>
<dbReference type="CDD" id="cd06171">
    <property type="entry name" value="Sigma70_r4"/>
    <property type="match status" value="1"/>
</dbReference>
<evidence type="ECO:0000256" key="3">
    <source>
        <dbReference type="ARBA" id="ARBA00023082"/>
    </source>
</evidence>
<dbReference type="InterPro" id="IPR013325">
    <property type="entry name" value="RNA_pol_sigma_r2"/>
</dbReference>
<evidence type="ECO:0000256" key="2">
    <source>
        <dbReference type="ARBA" id="ARBA00023015"/>
    </source>
</evidence>
<dbReference type="SUPFAM" id="SSF88659">
    <property type="entry name" value="Sigma3 and sigma4 domains of RNA polymerase sigma factors"/>
    <property type="match status" value="1"/>
</dbReference>
<dbReference type="OrthoDB" id="9782703at2"/>
<comment type="similarity">
    <text evidence="1">Belongs to the sigma-70 factor family. ECF subfamily.</text>
</comment>
<dbReference type="InterPro" id="IPR036388">
    <property type="entry name" value="WH-like_DNA-bd_sf"/>
</dbReference>
<dbReference type="InterPro" id="IPR014300">
    <property type="entry name" value="RNA_pol_sigma-V"/>
</dbReference>
<keyword evidence="2" id="KW-0805">Transcription regulation</keyword>
<evidence type="ECO:0000313" key="8">
    <source>
        <dbReference type="Proteomes" id="UP000198597"/>
    </source>
</evidence>
<evidence type="ECO:0000256" key="4">
    <source>
        <dbReference type="ARBA" id="ARBA00023163"/>
    </source>
</evidence>
<dbReference type="SUPFAM" id="SSF88946">
    <property type="entry name" value="Sigma2 domain of RNA polymerase sigma factors"/>
    <property type="match status" value="1"/>
</dbReference>
<feature type="domain" description="RNA polymerase sigma factor 70 region 4 type 2" evidence="6">
    <location>
        <begin position="128"/>
        <end position="179"/>
    </location>
</feature>
<dbReference type="NCBIfam" id="TIGR02954">
    <property type="entry name" value="Sig70_famx3"/>
    <property type="match status" value="1"/>
</dbReference>
<dbReference type="GO" id="GO:0003677">
    <property type="term" value="F:DNA binding"/>
    <property type="evidence" value="ECO:0007669"/>
    <property type="project" value="InterPro"/>
</dbReference>
<evidence type="ECO:0000313" key="7">
    <source>
        <dbReference type="EMBL" id="SDP84679.1"/>
    </source>
</evidence>
<dbReference type="Proteomes" id="UP000198597">
    <property type="component" value="Unassembled WGS sequence"/>
</dbReference>
<accession>A0A1H0W1V1</accession>
<dbReference type="InterPro" id="IPR014284">
    <property type="entry name" value="RNA_pol_sigma-70_dom"/>
</dbReference>
<keyword evidence="4" id="KW-0804">Transcription</keyword>
<dbReference type="GO" id="GO:0016987">
    <property type="term" value="F:sigma factor activity"/>
    <property type="evidence" value="ECO:0007669"/>
    <property type="project" value="UniProtKB-KW"/>
</dbReference>
<dbReference type="Pfam" id="PF08281">
    <property type="entry name" value="Sigma70_r4_2"/>
    <property type="match status" value="1"/>
</dbReference>
<evidence type="ECO:0000259" key="5">
    <source>
        <dbReference type="Pfam" id="PF04542"/>
    </source>
</evidence>
<proteinExistence type="inferred from homology"/>
<dbReference type="NCBIfam" id="TIGR02937">
    <property type="entry name" value="sigma70-ECF"/>
    <property type="match status" value="1"/>
</dbReference>
<dbReference type="GO" id="GO:0006352">
    <property type="term" value="P:DNA-templated transcription initiation"/>
    <property type="evidence" value="ECO:0007669"/>
    <property type="project" value="InterPro"/>
</dbReference>
<dbReference type="InterPro" id="IPR007627">
    <property type="entry name" value="RNA_pol_sigma70_r2"/>
</dbReference>
<dbReference type="Pfam" id="PF04542">
    <property type="entry name" value="Sigma70_r2"/>
    <property type="match status" value="1"/>
</dbReference>
<dbReference type="InterPro" id="IPR039425">
    <property type="entry name" value="RNA_pol_sigma-70-like"/>
</dbReference>
<dbReference type="Gene3D" id="1.10.1740.10">
    <property type="match status" value="1"/>
</dbReference>
<keyword evidence="3" id="KW-0731">Sigma factor</keyword>
<dbReference type="AlphaFoldDB" id="A0A1H0W1V1"/>
<organism evidence="7 8">
    <name type="scientific">Clostridium gasigenes</name>
    <dbReference type="NCBI Taxonomy" id="94869"/>
    <lineage>
        <taxon>Bacteria</taxon>
        <taxon>Bacillati</taxon>
        <taxon>Bacillota</taxon>
        <taxon>Clostridia</taxon>
        <taxon>Eubacteriales</taxon>
        <taxon>Clostridiaceae</taxon>
        <taxon>Clostridium</taxon>
    </lineage>
</organism>